<evidence type="ECO:0000313" key="2">
    <source>
        <dbReference type="EMBL" id="ONK74990.1"/>
    </source>
</evidence>
<reference evidence="3" key="1">
    <citation type="journal article" date="2017" name="Nat. Commun.">
        <title>The asparagus genome sheds light on the origin and evolution of a young Y chromosome.</title>
        <authorList>
            <person name="Harkess A."/>
            <person name="Zhou J."/>
            <person name="Xu C."/>
            <person name="Bowers J.E."/>
            <person name="Van der Hulst R."/>
            <person name="Ayyampalayam S."/>
            <person name="Mercati F."/>
            <person name="Riccardi P."/>
            <person name="McKain M.R."/>
            <person name="Kakrana A."/>
            <person name="Tang H."/>
            <person name="Ray J."/>
            <person name="Groenendijk J."/>
            <person name="Arikit S."/>
            <person name="Mathioni S.M."/>
            <person name="Nakano M."/>
            <person name="Shan H."/>
            <person name="Telgmann-Rauber A."/>
            <person name="Kanno A."/>
            <person name="Yue Z."/>
            <person name="Chen H."/>
            <person name="Li W."/>
            <person name="Chen Y."/>
            <person name="Xu X."/>
            <person name="Zhang Y."/>
            <person name="Luo S."/>
            <person name="Chen H."/>
            <person name="Gao J."/>
            <person name="Mao Z."/>
            <person name="Pires J.C."/>
            <person name="Luo M."/>
            <person name="Kudrna D."/>
            <person name="Wing R.A."/>
            <person name="Meyers B.C."/>
            <person name="Yi K."/>
            <person name="Kong H."/>
            <person name="Lavrijsen P."/>
            <person name="Sunseri F."/>
            <person name="Falavigna A."/>
            <person name="Ye Y."/>
            <person name="Leebens-Mack J.H."/>
            <person name="Chen G."/>
        </authorList>
    </citation>
    <scope>NUCLEOTIDE SEQUENCE [LARGE SCALE GENOMIC DNA]</scope>
    <source>
        <strain evidence="3">cv. DH0086</strain>
    </source>
</reference>
<evidence type="ECO:0000313" key="3">
    <source>
        <dbReference type="Proteomes" id="UP000243459"/>
    </source>
</evidence>
<protein>
    <submittedName>
        <fullName evidence="2">Uncharacterized protein</fullName>
    </submittedName>
</protein>
<accession>A0A5P1FEK4</accession>
<dbReference type="Proteomes" id="UP000243459">
    <property type="component" value="Chromosome 3"/>
</dbReference>
<sequence length="126" mass="13435">MADSPHRNPNPQLQTLTGSNRSEPDPCPHPAADLHPAAAGEEEEESHSIRSKFRDLKKSQIADLAGGEAGELPQLYLHLLDCGKRLGSRRSPPAGEESACLDGVVVLAILSREDAVDVAITPIRGL</sequence>
<organism evidence="2 3">
    <name type="scientific">Asparagus officinalis</name>
    <name type="common">Garden asparagus</name>
    <dbReference type="NCBI Taxonomy" id="4686"/>
    <lineage>
        <taxon>Eukaryota</taxon>
        <taxon>Viridiplantae</taxon>
        <taxon>Streptophyta</taxon>
        <taxon>Embryophyta</taxon>
        <taxon>Tracheophyta</taxon>
        <taxon>Spermatophyta</taxon>
        <taxon>Magnoliopsida</taxon>
        <taxon>Liliopsida</taxon>
        <taxon>Asparagales</taxon>
        <taxon>Asparagaceae</taxon>
        <taxon>Asparagoideae</taxon>
        <taxon>Asparagus</taxon>
    </lineage>
</organism>
<evidence type="ECO:0000256" key="1">
    <source>
        <dbReference type="SAM" id="MobiDB-lite"/>
    </source>
</evidence>
<feature type="compositionally biased region" description="Polar residues" evidence="1">
    <location>
        <begin position="7"/>
        <end position="21"/>
    </location>
</feature>
<name>A0A5P1FEK4_ASPOF</name>
<keyword evidence="3" id="KW-1185">Reference proteome</keyword>
<feature type="compositionally biased region" description="Low complexity" evidence="1">
    <location>
        <begin position="30"/>
        <end position="39"/>
    </location>
</feature>
<gene>
    <name evidence="2" type="ORF">A4U43_C03F12170</name>
</gene>
<dbReference type="EMBL" id="CM007383">
    <property type="protein sequence ID" value="ONK74990.1"/>
    <property type="molecule type" value="Genomic_DNA"/>
</dbReference>
<dbReference type="Gramene" id="ONK74990">
    <property type="protein sequence ID" value="ONK74990"/>
    <property type="gene ID" value="A4U43_C03F12170"/>
</dbReference>
<dbReference type="AlphaFoldDB" id="A0A5P1FEK4"/>
<proteinExistence type="predicted"/>
<feature type="region of interest" description="Disordered" evidence="1">
    <location>
        <begin position="1"/>
        <end position="53"/>
    </location>
</feature>